<dbReference type="GO" id="GO:0008360">
    <property type="term" value="P:regulation of cell shape"/>
    <property type="evidence" value="ECO:0007669"/>
    <property type="project" value="UniProtKB-KW"/>
</dbReference>
<reference evidence="15 16" key="1">
    <citation type="submission" date="2016-10" db="EMBL/GenBank/DDBJ databases">
        <authorList>
            <person name="de Groot N.N."/>
        </authorList>
    </citation>
    <scope>NUCLEOTIDE SEQUENCE [LARGE SCALE GENOMIC DNA]</scope>
    <source>
        <strain evidence="15 16">CGMCC 1.9159</strain>
    </source>
</reference>
<evidence type="ECO:0000256" key="1">
    <source>
        <dbReference type="ARBA" id="ARBA00022490"/>
    </source>
</evidence>
<dbReference type="InterPro" id="IPR004101">
    <property type="entry name" value="Mur_ligase_C"/>
</dbReference>
<comment type="function">
    <text evidence="10 11">Involved in cell wall formation. Catalyzes the final step in the synthesis of UDP-N-acetylmuramoyl-pentapeptide, the precursor of murein.</text>
</comment>
<dbReference type="GO" id="GO:0047480">
    <property type="term" value="F:UDP-N-acetylmuramoyl-tripeptide-D-alanyl-D-alanine ligase activity"/>
    <property type="evidence" value="ECO:0007669"/>
    <property type="project" value="UniProtKB-UniRule"/>
</dbReference>
<evidence type="ECO:0000256" key="7">
    <source>
        <dbReference type="ARBA" id="ARBA00022984"/>
    </source>
</evidence>
<name>A0A1G9L2Z5_9ACTN</name>
<feature type="domain" description="Mur ligase C-terminal" evidence="13">
    <location>
        <begin position="331"/>
        <end position="458"/>
    </location>
</feature>
<keyword evidence="7 10" id="KW-0573">Peptidoglycan synthesis</keyword>
<dbReference type="InterPro" id="IPR000713">
    <property type="entry name" value="Mur_ligase_N"/>
</dbReference>
<dbReference type="UniPathway" id="UPA00219"/>
<evidence type="ECO:0000256" key="11">
    <source>
        <dbReference type="RuleBase" id="RU004136"/>
    </source>
</evidence>
<proteinExistence type="inferred from homology"/>
<evidence type="ECO:0000259" key="13">
    <source>
        <dbReference type="Pfam" id="PF02875"/>
    </source>
</evidence>
<keyword evidence="8 10" id="KW-0131">Cell cycle</keyword>
<comment type="similarity">
    <text evidence="10">Belongs to the MurCDEF family. MurF subfamily.</text>
</comment>
<keyword evidence="1 10" id="KW-0963">Cytoplasm</keyword>
<dbReference type="AlphaFoldDB" id="A0A1G9L2Z5"/>
<dbReference type="HAMAP" id="MF_02019">
    <property type="entry name" value="MurF"/>
    <property type="match status" value="1"/>
</dbReference>
<protein>
    <recommendedName>
        <fullName evidence="10 11">UDP-N-acetylmuramoyl-tripeptide--D-alanyl-D-alanine ligase</fullName>
        <ecNumber evidence="10 11">6.3.2.10</ecNumber>
    </recommendedName>
    <alternativeName>
        <fullName evidence="10">D-alanyl-D-alanine-adding enzyme</fullName>
    </alternativeName>
</protein>
<comment type="pathway">
    <text evidence="10 11">Cell wall biogenesis; peptidoglycan biosynthesis.</text>
</comment>
<feature type="domain" description="Mur ligase N-terminal catalytic" evidence="12">
    <location>
        <begin position="32"/>
        <end position="75"/>
    </location>
</feature>
<evidence type="ECO:0000256" key="8">
    <source>
        <dbReference type="ARBA" id="ARBA00023306"/>
    </source>
</evidence>
<dbReference type="Pfam" id="PF02875">
    <property type="entry name" value="Mur_ligase_C"/>
    <property type="match status" value="1"/>
</dbReference>
<dbReference type="RefSeq" id="WP_093251494.1">
    <property type="nucleotide sequence ID" value="NZ_FNGP01000003.1"/>
</dbReference>
<keyword evidence="9 10" id="KW-0961">Cell wall biogenesis/degradation</keyword>
<dbReference type="STRING" id="686624.SAMN04488242_1961"/>
<dbReference type="GO" id="GO:0009252">
    <property type="term" value="P:peptidoglycan biosynthetic process"/>
    <property type="evidence" value="ECO:0007669"/>
    <property type="project" value="UniProtKB-UniRule"/>
</dbReference>
<dbReference type="EC" id="6.3.2.10" evidence="10 11"/>
<organism evidence="15 16">
    <name type="scientific">Tessaracoccus oleiagri</name>
    <dbReference type="NCBI Taxonomy" id="686624"/>
    <lineage>
        <taxon>Bacteria</taxon>
        <taxon>Bacillati</taxon>
        <taxon>Actinomycetota</taxon>
        <taxon>Actinomycetes</taxon>
        <taxon>Propionibacteriales</taxon>
        <taxon>Propionibacteriaceae</taxon>
        <taxon>Tessaracoccus</taxon>
    </lineage>
</organism>
<comment type="catalytic activity">
    <reaction evidence="10 11">
        <text>D-alanyl-D-alanine + UDP-N-acetyl-alpha-D-muramoyl-L-alanyl-gamma-D-glutamyl-meso-2,6-diaminopimelate + ATP = UDP-N-acetyl-alpha-D-muramoyl-L-alanyl-gamma-D-glutamyl-meso-2,6-diaminopimeloyl-D-alanyl-D-alanine + ADP + phosphate + H(+)</text>
        <dbReference type="Rhea" id="RHEA:28374"/>
        <dbReference type="ChEBI" id="CHEBI:15378"/>
        <dbReference type="ChEBI" id="CHEBI:30616"/>
        <dbReference type="ChEBI" id="CHEBI:43474"/>
        <dbReference type="ChEBI" id="CHEBI:57822"/>
        <dbReference type="ChEBI" id="CHEBI:61386"/>
        <dbReference type="ChEBI" id="CHEBI:83905"/>
        <dbReference type="ChEBI" id="CHEBI:456216"/>
        <dbReference type="EC" id="6.3.2.10"/>
    </reaction>
</comment>
<evidence type="ECO:0000256" key="10">
    <source>
        <dbReference type="HAMAP-Rule" id="MF_02019"/>
    </source>
</evidence>
<dbReference type="NCBIfam" id="TIGR01143">
    <property type="entry name" value="murF"/>
    <property type="match status" value="1"/>
</dbReference>
<dbReference type="InterPro" id="IPR051046">
    <property type="entry name" value="MurCDEF_CellWall_CoF430Synth"/>
</dbReference>
<dbReference type="InterPro" id="IPR005863">
    <property type="entry name" value="UDP-N-AcMur_synth"/>
</dbReference>
<evidence type="ECO:0000256" key="4">
    <source>
        <dbReference type="ARBA" id="ARBA00022741"/>
    </source>
</evidence>
<evidence type="ECO:0000259" key="12">
    <source>
        <dbReference type="Pfam" id="PF01225"/>
    </source>
</evidence>
<feature type="binding site" evidence="10">
    <location>
        <begin position="114"/>
        <end position="120"/>
    </location>
    <ligand>
        <name>ATP</name>
        <dbReference type="ChEBI" id="CHEBI:30616"/>
    </ligand>
</feature>
<evidence type="ECO:0000256" key="5">
    <source>
        <dbReference type="ARBA" id="ARBA00022840"/>
    </source>
</evidence>
<evidence type="ECO:0000256" key="2">
    <source>
        <dbReference type="ARBA" id="ARBA00022598"/>
    </source>
</evidence>
<dbReference type="PANTHER" id="PTHR43024">
    <property type="entry name" value="UDP-N-ACETYLMURAMOYL-TRIPEPTIDE--D-ALANYL-D-ALANINE LIGASE"/>
    <property type="match status" value="1"/>
</dbReference>
<dbReference type="SUPFAM" id="SSF53244">
    <property type="entry name" value="MurD-like peptide ligases, peptide-binding domain"/>
    <property type="match status" value="1"/>
</dbReference>
<accession>A0A1G9L2Z5</accession>
<evidence type="ECO:0000256" key="9">
    <source>
        <dbReference type="ARBA" id="ARBA00023316"/>
    </source>
</evidence>
<sequence length="474" mass="49287">MKPRMLSELVELMQPAAVEVLGDDVLVGPDVVTDNRKVTPGALFVAIPGERVDGHSFATAARDAGAAAVVGTHRTEADMPHLLGEDSVQTLSWIARGVVREARARGLVSIGVTGSSGKTSTKDLIAQVLERSGPTVAPEGSQNNEIGVPLTACRVGQDTRYLVSEMGARGVGHIAWLTSLVPLDVAVVLNVGQAHVGEFGGIEMTARAKSELVRDLSDEGWAVLNADDPNVAAMAEKTRGRIAWVGRGELPDGALRLRARDVDVDALSRPRFTLEVTDASGTRTAPVELGVIGRHQVGNALSAAAVGLIVGMGLDDVAAALSAAEVRSSWRMALSRLPGGALLLNDAYNANPDSLAAALATAADIVEANRQEHPAARAIAVIGDMLELGEGASDAHLQAGRLAADLRYDEVVAVGEHAEAVVQGAAENVRVARVAARDEVAGSLRLSPGDVILVKGSRGIGLERVAAELEEETK</sequence>
<dbReference type="Pfam" id="PF01225">
    <property type="entry name" value="Mur_ligase"/>
    <property type="match status" value="1"/>
</dbReference>
<dbReference type="Proteomes" id="UP000199475">
    <property type="component" value="Unassembled WGS sequence"/>
</dbReference>
<dbReference type="Gene3D" id="3.40.1190.10">
    <property type="entry name" value="Mur-like, catalytic domain"/>
    <property type="match status" value="1"/>
</dbReference>
<evidence type="ECO:0000256" key="3">
    <source>
        <dbReference type="ARBA" id="ARBA00022618"/>
    </source>
</evidence>
<keyword evidence="5 10" id="KW-0067">ATP-binding</keyword>
<dbReference type="PANTHER" id="PTHR43024:SF1">
    <property type="entry name" value="UDP-N-ACETYLMURAMOYL-TRIPEPTIDE--D-ALANYL-D-ALANINE LIGASE"/>
    <property type="match status" value="1"/>
</dbReference>
<dbReference type="SUPFAM" id="SSF53623">
    <property type="entry name" value="MurD-like peptide ligases, catalytic domain"/>
    <property type="match status" value="1"/>
</dbReference>
<gene>
    <name evidence="10" type="primary">murF</name>
    <name evidence="15" type="ORF">SAMN04488242_1961</name>
</gene>
<keyword evidence="4 10" id="KW-0547">Nucleotide-binding</keyword>
<dbReference type="EMBL" id="FNGP01000003">
    <property type="protein sequence ID" value="SDL56067.1"/>
    <property type="molecule type" value="Genomic_DNA"/>
</dbReference>
<dbReference type="GO" id="GO:0051301">
    <property type="term" value="P:cell division"/>
    <property type="evidence" value="ECO:0007669"/>
    <property type="project" value="UniProtKB-KW"/>
</dbReference>
<evidence type="ECO:0000313" key="15">
    <source>
        <dbReference type="EMBL" id="SDL56067.1"/>
    </source>
</evidence>
<dbReference type="InterPro" id="IPR036615">
    <property type="entry name" value="Mur_ligase_C_dom_sf"/>
</dbReference>
<evidence type="ECO:0000256" key="6">
    <source>
        <dbReference type="ARBA" id="ARBA00022960"/>
    </source>
</evidence>
<evidence type="ECO:0000313" key="16">
    <source>
        <dbReference type="Proteomes" id="UP000199475"/>
    </source>
</evidence>
<dbReference type="OrthoDB" id="9800958at2"/>
<keyword evidence="16" id="KW-1185">Reference proteome</keyword>
<dbReference type="Gene3D" id="3.40.1390.10">
    <property type="entry name" value="MurE/MurF, N-terminal domain"/>
    <property type="match status" value="1"/>
</dbReference>
<dbReference type="Pfam" id="PF08245">
    <property type="entry name" value="Mur_ligase_M"/>
    <property type="match status" value="1"/>
</dbReference>
<dbReference type="SUPFAM" id="SSF63418">
    <property type="entry name" value="MurE/MurF N-terminal domain"/>
    <property type="match status" value="1"/>
</dbReference>
<dbReference type="GO" id="GO:0005737">
    <property type="term" value="C:cytoplasm"/>
    <property type="evidence" value="ECO:0007669"/>
    <property type="project" value="UniProtKB-SubCell"/>
</dbReference>
<keyword evidence="6 10" id="KW-0133">Cell shape</keyword>
<keyword evidence="2 10" id="KW-0436">Ligase</keyword>
<dbReference type="InterPro" id="IPR036565">
    <property type="entry name" value="Mur-like_cat_sf"/>
</dbReference>
<keyword evidence="3 10" id="KW-0132">Cell division</keyword>
<dbReference type="InterPro" id="IPR013221">
    <property type="entry name" value="Mur_ligase_cen"/>
</dbReference>
<dbReference type="GO" id="GO:0071555">
    <property type="term" value="P:cell wall organization"/>
    <property type="evidence" value="ECO:0007669"/>
    <property type="project" value="UniProtKB-KW"/>
</dbReference>
<comment type="subcellular location">
    <subcellularLocation>
        <location evidence="10 11">Cytoplasm</location>
    </subcellularLocation>
</comment>
<dbReference type="GO" id="GO:0008766">
    <property type="term" value="F:UDP-N-acetylmuramoylalanyl-D-glutamyl-2,6-diaminopimelate-D-alanyl-D-alanine ligase activity"/>
    <property type="evidence" value="ECO:0007669"/>
    <property type="project" value="RHEA"/>
</dbReference>
<dbReference type="GO" id="GO:0005524">
    <property type="term" value="F:ATP binding"/>
    <property type="evidence" value="ECO:0007669"/>
    <property type="project" value="UniProtKB-UniRule"/>
</dbReference>
<feature type="domain" description="Mur ligase central" evidence="14">
    <location>
        <begin position="112"/>
        <end position="306"/>
    </location>
</feature>
<dbReference type="Gene3D" id="3.90.190.20">
    <property type="entry name" value="Mur ligase, C-terminal domain"/>
    <property type="match status" value="1"/>
</dbReference>
<dbReference type="InterPro" id="IPR035911">
    <property type="entry name" value="MurE/MurF_N"/>
</dbReference>
<evidence type="ECO:0000259" key="14">
    <source>
        <dbReference type="Pfam" id="PF08245"/>
    </source>
</evidence>